<name>A0A4Q4TDT8_9PEZI</name>
<evidence type="ECO:0000256" key="2">
    <source>
        <dbReference type="ARBA" id="ARBA00010992"/>
    </source>
</evidence>
<dbReference type="Proteomes" id="UP000293360">
    <property type="component" value="Unassembled WGS sequence"/>
</dbReference>
<dbReference type="SUPFAM" id="SSF103473">
    <property type="entry name" value="MFS general substrate transporter"/>
    <property type="match status" value="1"/>
</dbReference>
<proteinExistence type="inferred from homology"/>
<feature type="transmembrane region" description="Helical" evidence="8">
    <location>
        <begin position="421"/>
        <end position="441"/>
    </location>
</feature>
<evidence type="ECO:0000313" key="11">
    <source>
        <dbReference type="Proteomes" id="UP000293360"/>
    </source>
</evidence>
<evidence type="ECO:0000259" key="9">
    <source>
        <dbReference type="PROSITE" id="PS50850"/>
    </source>
</evidence>
<protein>
    <recommendedName>
        <fullName evidence="9">Major facilitator superfamily (MFS) profile domain-containing protein</fullName>
    </recommendedName>
</protein>
<keyword evidence="5 8" id="KW-1133">Transmembrane helix</keyword>
<keyword evidence="6 8" id="KW-0472">Membrane</keyword>
<sequence>MATVTRRKLIPNYVSASIAVSFGGLLNGYDTGCIGAISHMRQFTETMGRMPGPLLGITVSMMMLTGTLPSVFAGHLADRHGRLKIILPGAILFAMGAALQGTAHNLTQFIVGRAVGGFGQGMFLANIVVYITEIAPSQKRGRLVALPQFAATAGVCLGYFSCYGTISVTSSFAWRLPYVVQGITAIMLALSCLLLPESPRWLALRGGSEEAVLVLRMLDFNMDEARGFLSVAQQQPSLSGWQNFALLFRRNYRPRTFLALFLLGMVQLGGIDAITYYAPVLFGQAGLASDNAAFLASGISSILMLVISIPAFMLADRWGRRTSAISGGIGLSGCMLVIGSLYAAEAVHPTGFARWIVIVAVYVFGLTYCATWGIVSKIYASEIQPGNTRAAANSVAMGLSFFTNWLVALITPILLDASAFGAYFLFGGLALCTTSVLAAYMPETRGRSLENIQEAFHRPAISSVARYLRPLILSLQHRVVDNPADEEIEMERQNQTGPAEPILISHEGVTRSLRLDVASA</sequence>
<feature type="transmembrane region" description="Helical" evidence="8">
    <location>
        <begin position="109"/>
        <end position="131"/>
    </location>
</feature>
<evidence type="ECO:0000256" key="8">
    <source>
        <dbReference type="SAM" id="Phobius"/>
    </source>
</evidence>
<feature type="transmembrane region" description="Helical" evidence="8">
    <location>
        <begin position="355"/>
        <end position="375"/>
    </location>
</feature>
<dbReference type="InterPro" id="IPR036259">
    <property type="entry name" value="MFS_trans_sf"/>
</dbReference>
<dbReference type="PROSITE" id="PS00216">
    <property type="entry name" value="SUGAR_TRANSPORT_1"/>
    <property type="match status" value="1"/>
</dbReference>
<evidence type="ECO:0000256" key="7">
    <source>
        <dbReference type="RuleBase" id="RU003346"/>
    </source>
</evidence>
<feature type="transmembrane region" description="Helical" evidence="8">
    <location>
        <begin position="143"/>
        <end position="166"/>
    </location>
</feature>
<dbReference type="PROSITE" id="PS50850">
    <property type="entry name" value="MFS"/>
    <property type="match status" value="1"/>
</dbReference>
<dbReference type="PRINTS" id="PR00171">
    <property type="entry name" value="SUGRTRNSPORT"/>
</dbReference>
<evidence type="ECO:0000256" key="1">
    <source>
        <dbReference type="ARBA" id="ARBA00004141"/>
    </source>
</evidence>
<dbReference type="NCBIfam" id="TIGR00879">
    <property type="entry name" value="SP"/>
    <property type="match status" value="1"/>
</dbReference>
<dbReference type="OrthoDB" id="5399138at2759"/>
<feature type="transmembrane region" description="Helical" evidence="8">
    <location>
        <begin position="257"/>
        <end position="280"/>
    </location>
</feature>
<comment type="subcellular location">
    <subcellularLocation>
        <location evidence="1">Membrane</location>
        <topology evidence="1">Multi-pass membrane protein</topology>
    </subcellularLocation>
</comment>
<evidence type="ECO:0000256" key="3">
    <source>
        <dbReference type="ARBA" id="ARBA00022448"/>
    </source>
</evidence>
<feature type="transmembrane region" description="Helical" evidence="8">
    <location>
        <begin position="292"/>
        <end position="312"/>
    </location>
</feature>
<feature type="domain" description="Major facilitator superfamily (MFS) profile" evidence="9">
    <location>
        <begin position="16"/>
        <end position="445"/>
    </location>
</feature>
<evidence type="ECO:0000256" key="6">
    <source>
        <dbReference type="ARBA" id="ARBA00023136"/>
    </source>
</evidence>
<dbReference type="GO" id="GO:0005351">
    <property type="term" value="F:carbohydrate:proton symporter activity"/>
    <property type="evidence" value="ECO:0007669"/>
    <property type="project" value="TreeGrafter"/>
</dbReference>
<feature type="transmembrane region" description="Helical" evidence="8">
    <location>
        <begin position="54"/>
        <end position="73"/>
    </location>
</feature>
<feature type="transmembrane region" description="Helical" evidence="8">
    <location>
        <begin position="178"/>
        <end position="195"/>
    </location>
</feature>
<feature type="transmembrane region" description="Helical" evidence="8">
    <location>
        <begin position="395"/>
        <end position="415"/>
    </location>
</feature>
<keyword evidence="4 8" id="KW-0812">Transmembrane</keyword>
<keyword evidence="11" id="KW-1185">Reference proteome</keyword>
<dbReference type="EMBL" id="QJNU01000190">
    <property type="protein sequence ID" value="RYP04895.1"/>
    <property type="molecule type" value="Genomic_DNA"/>
</dbReference>
<dbReference type="InterPro" id="IPR005828">
    <property type="entry name" value="MFS_sugar_transport-like"/>
</dbReference>
<evidence type="ECO:0000313" key="10">
    <source>
        <dbReference type="EMBL" id="RYP04895.1"/>
    </source>
</evidence>
<dbReference type="PROSITE" id="PS00217">
    <property type="entry name" value="SUGAR_TRANSPORT_2"/>
    <property type="match status" value="1"/>
</dbReference>
<reference evidence="10 11" key="1">
    <citation type="submission" date="2018-06" db="EMBL/GenBank/DDBJ databases">
        <title>Complete Genomes of Monosporascus.</title>
        <authorList>
            <person name="Robinson A.J."/>
            <person name="Natvig D.O."/>
        </authorList>
    </citation>
    <scope>NUCLEOTIDE SEQUENCE [LARGE SCALE GENOMIC DNA]</scope>
    <source>
        <strain evidence="10 11">CBS 110550</strain>
    </source>
</reference>
<dbReference type="InterPro" id="IPR003663">
    <property type="entry name" value="Sugar/inositol_transpt"/>
</dbReference>
<feature type="transmembrane region" description="Helical" evidence="8">
    <location>
        <begin position="85"/>
        <end position="103"/>
    </location>
</feature>
<dbReference type="Pfam" id="PF00083">
    <property type="entry name" value="Sugar_tr"/>
    <property type="match status" value="1"/>
</dbReference>
<dbReference type="Gene3D" id="1.20.1250.20">
    <property type="entry name" value="MFS general substrate transporter like domains"/>
    <property type="match status" value="1"/>
</dbReference>
<feature type="transmembrane region" description="Helical" evidence="8">
    <location>
        <begin position="324"/>
        <end position="343"/>
    </location>
</feature>
<keyword evidence="3 7" id="KW-0813">Transport</keyword>
<comment type="similarity">
    <text evidence="2 7">Belongs to the major facilitator superfamily. Sugar transporter (TC 2.A.1.1) family.</text>
</comment>
<dbReference type="STRING" id="155417.A0A4Q4TDT8"/>
<dbReference type="AlphaFoldDB" id="A0A4Q4TDT8"/>
<dbReference type="PANTHER" id="PTHR48022:SF2">
    <property type="entry name" value="PLASTIDIC GLUCOSE TRANSPORTER 4"/>
    <property type="match status" value="1"/>
</dbReference>
<organism evidence="10 11">
    <name type="scientific">Monosporascus ibericus</name>
    <dbReference type="NCBI Taxonomy" id="155417"/>
    <lineage>
        <taxon>Eukaryota</taxon>
        <taxon>Fungi</taxon>
        <taxon>Dikarya</taxon>
        <taxon>Ascomycota</taxon>
        <taxon>Pezizomycotina</taxon>
        <taxon>Sordariomycetes</taxon>
        <taxon>Xylariomycetidae</taxon>
        <taxon>Xylariales</taxon>
        <taxon>Xylariales incertae sedis</taxon>
        <taxon>Monosporascus</taxon>
    </lineage>
</organism>
<accession>A0A4Q4TDT8</accession>
<evidence type="ECO:0000256" key="5">
    <source>
        <dbReference type="ARBA" id="ARBA00022989"/>
    </source>
</evidence>
<dbReference type="PANTHER" id="PTHR48022">
    <property type="entry name" value="PLASTIDIC GLUCOSE TRANSPORTER 4"/>
    <property type="match status" value="1"/>
</dbReference>
<dbReference type="GO" id="GO:0016020">
    <property type="term" value="C:membrane"/>
    <property type="evidence" value="ECO:0007669"/>
    <property type="project" value="UniProtKB-SubCell"/>
</dbReference>
<dbReference type="FunFam" id="1.20.1250.20:FF:000134">
    <property type="entry name" value="MFS sugar transporter protein"/>
    <property type="match status" value="1"/>
</dbReference>
<dbReference type="InterPro" id="IPR050360">
    <property type="entry name" value="MFS_Sugar_Transporters"/>
</dbReference>
<evidence type="ECO:0000256" key="4">
    <source>
        <dbReference type="ARBA" id="ARBA00022692"/>
    </source>
</evidence>
<comment type="caution">
    <text evidence="10">The sequence shown here is derived from an EMBL/GenBank/DDBJ whole genome shotgun (WGS) entry which is preliminary data.</text>
</comment>
<gene>
    <name evidence="10" type="ORF">DL764_004165</name>
</gene>
<dbReference type="InterPro" id="IPR005829">
    <property type="entry name" value="Sugar_transporter_CS"/>
</dbReference>
<dbReference type="InterPro" id="IPR020846">
    <property type="entry name" value="MFS_dom"/>
</dbReference>